<accession>A0A3P6U5J1</accession>
<keyword evidence="9 12" id="KW-0406">Ion transport</keyword>
<evidence type="ECO:0000256" key="4">
    <source>
        <dbReference type="ARBA" id="ARBA00022538"/>
    </source>
</evidence>
<keyword evidence="3 12" id="KW-0813">Transport</keyword>
<feature type="domain" description="Potassium channel" evidence="15">
    <location>
        <begin position="169"/>
        <end position="243"/>
    </location>
</feature>
<keyword evidence="7" id="KW-0630">Potassium</keyword>
<dbReference type="PANTHER" id="PTHR11003">
    <property type="entry name" value="POTASSIUM CHANNEL, SUBFAMILY K"/>
    <property type="match status" value="1"/>
</dbReference>
<evidence type="ECO:0000313" key="17">
    <source>
        <dbReference type="Proteomes" id="UP000281553"/>
    </source>
</evidence>
<feature type="transmembrane region" description="Helical" evidence="14">
    <location>
        <begin position="80"/>
        <end position="98"/>
    </location>
</feature>
<dbReference type="PRINTS" id="PR01095">
    <property type="entry name" value="TASKCHANNEL"/>
</dbReference>
<evidence type="ECO:0000256" key="5">
    <source>
        <dbReference type="ARBA" id="ARBA00022692"/>
    </source>
</evidence>
<feature type="transmembrane region" description="Helical" evidence="14">
    <location>
        <begin position="220"/>
        <end position="247"/>
    </location>
</feature>
<evidence type="ECO:0000256" key="11">
    <source>
        <dbReference type="ARBA" id="ARBA00023303"/>
    </source>
</evidence>
<organism evidence="16 17">
    <name type="scientific">Dibothriocephalus latus</name>
    <name type="common">Fish tapeworm</name>
    <name type="synonym">Diphyllobothrium latum</name>
    <dbReference type="NCBI Taxonomy" id="60516"/>
    <lineage>
        <taxon>Eukaryota</taxon>
        <taxon>Metazoa</taxon>
        <taxon>Spiralia</taxon>
        <taxon>Lophotrochozoa</taxon>
        <taxon>Platyhelminthes</taxon>
        <taxon>Cestoda</taxon>
        <taxon>Eucestoda</taxon>
        <taxon>Diphyllobothriidea</taxon>
        <taxon>Diphyllobothriidae</taxon>
        <taxon>Dibothriocephalus</taxon>
    </lineage>
</organism>
<evidence type="ECO:0000256" key="10">
    <source>
        <dbReference type="ARBA" id="ARBA00023136"/>
    </source>
</evidence>
<feature type="region of interest" description="Disordered" evidence="13">
    <location>
        <begin position="406"/>
        <end position="442"/>
    </location>
</feature>
<keyword evidence="17" id="KW-1185">Reference proteome</keyword>
<feature type="transmembrane region" description="Helical" evidence="14">
    <location>
        <begin position="189"/>
        <end position="208"/>
    </location>
</feature>
<dbReference type="GO" id="GO:0005886">
    <property type="term" value="C:plasma membrane"/>
    <property type="evidence" value="ECO:0007669"/>
    <property type="project" value="TreeGrafter"/>
</dbReference>
<dbReference type="AlphaFoldDB" id="A0A3P6U5J1"/>
<feature type="transmembrane region" description="Helical" evidence="14">
    <location>
        <begin position="159"/>
        <end position="177"/>
    </location>
</feature>
<dbReference type="EMBL" id="UYRU01042008">
    <property type="protein sequence ID" value="VDK71951.1"/>
    <property type="molecule type" value="Genomic_DNA"/>
</dbReference>
<evidence type="ECO:0000313" key="16">
    <source>
        <dbReference type="EMBL" id="VDK71951.1"/>
    </source>
</evidence>
<evidence type="ECO:0000256" key="14">
    <source>
        <dbReference type="SAM" id="Phobius"/>
    </source>
</evidence>
<dbReference type="GO" id="GO:0022841">
    <property type="term" value="F:potassium ion leak channel activity"/>
    <property type="evidence" value="ECO:0007669"/>
    <property type="project" value="TreeGrafter"/>
</dbReference>
<name>A0A3P6U5J1_DIBLA</name>
<dbReference type="SUPFAM" id="SSF81324">
    <property type="entry name" value="Voltage-gated potassium channels"/>
    <property type="match status" value="2"/>
</dbReference>
<dbReference type="OrthoDB" id="297496at2759"/>
<evidence type="ECO:0000256" key="12">
    <source>
        <dbReference type="RuleBase" id="RU003857"/>
    </source>
</evidence>
<evidence type="ECO:0000256" key="2">
    <source>
        <dbReference type="ARBA" id="ARBA00006666"/>
    </source>
</evidence>
<dbReference type="PANTHER" id="PTHR11003:SF291">
    <property type="entry name" value="IP11374P"/>
    <property type="match status" value="1"/>
</dbReference>
<dbReference type="GO" id="GO:0030322">
    <property type="term" value="P:stabilization of membrane potential"/>
    <property type="evidence" value="ECO:0007669"/>
    <property type="project" value="TreeGrafter"/>
</dbReference>
<dbReference type="PRINTS" id="PR01333">
    <property type="entry name" value="2POREKCHANEL"/>
</dbReference>
<proteinExistence type="inferred from homology"/>
<dbReference type="GO" id="GO:0015271">
    <property type="term" value="F:outward rectifier potassium channel activity"/>
    <property type="evidence" value="ECO:0007669"/>
    <property type="project" value="TreeGrafter"/>
</dbReference>
<dbReference type="Proteomes" id="UP000281553">
    <property type="component" value="Unassembled WGS sequence"/>
</dbReference>
<keyword evidence="8 14" id="KW-1133">Transmembrane helix</keyword>
<protein>
    <recommendedName>
        <fullName evidence="15">Potassium channel domain-containing protein</fullName>
    </recommendedName>
</protein>
<evidence type="ECO:0000256" key="9">
    <source>
        <dbReference type="ARBA" id="ARBA00023065"/>
    </source>
</evidence>
<evidence type="ECO:0000256" key="3">
    <source>
        <dbReference type="ARBA" id="ARBA00022448"/>
    </source>
</evidence>
<dbReference type="Pfam" id="PF07885">
    <property type="entry name" value="Ion_trans_2"/>
    <property type="match status" value="2"/>
</dbReference>
<evidence type="ECO:0000259" key="15">
    <source>
        <dbReference type="Pfam" id="PF07885"/>
    </source>
</evidence>
<keyword evidence="6" id="KW-0631">Potassium channel</keyword>
<keyword evidence="4" id="KW-0633">Potassium transport</keyword>
<dbReference type="Gene3D" id="1.10.287.70">
    <property type="match status" value="1"/>
</dbReference>
<dbReference type="InterPro" id="IPR013099">
    <property type="entry name" value="K_chnl_dom"/>
</dbReference>
<evidence type="ECO:0000256" key="8">
    <source>
        <dbReference type="ARBA" id="ARBA00022989"/>
    </source>
</evidence>
<evidence type="ECO:0000256" key="6">
    <source>
        <dbReference type="ARBA" id="ARBA00022826"/>
    </source>
</evidence>
<comment type="similarity">
    <text evidence="2 12">Belongs to the two pore domain potassium channel (TC 1.A.1.8) family.</text>
</comment>
<comment type="subcellular location">
    <subcellularLocation>
        <location evidence="1">Membrane</location>
        <topology evidence="1">Multi-pass membrane protein</topology>
    </subcellularLocation>
</comment>
<gene>
    <name evidence="16" type="ORF">DILT_LOCUS2374</name>
</gene>
<evidence type="ECO:0000256" key="7">
    <source>
        <dbReference type="ARBA" id="ARBA00022958"/>
    </source>
</evidence>
<keyword evidence="11 12" id="KW-0407">Ion channel</keyword>
<feature type="domain" description="Potassium channel" evidence="15">
    <location>
        <begin position="76"/>
        <end position="132"/>
    </location>
</feature>
<reference evidence="16 17" key="1">
    <citation type="submission" date="2018-11" db="EMBL/GenBank/DDBJ databases">
        <authorList>
            <consortium name="Pathogen Informatics"/>
        </authorList>
    </citation>
    <scope>NUCLEOTIDE SEQUENCE [LARGE SCALE GENOMIC DNA]</scope>
</reference>
<dbReference type="FunFam" id="1.10.287.70:FF:000090">
    <property type="entry name" value="two pore potassium channel protein sup-9"/>
    <property type="match status" value="1"/>
</dbReference>
<feature type="transmembrane region" description="Helical" evidence="14">
    <location>
        <begin position="6"/>
        <end position="29"/>
    </location>
</feature>
<dbReference type="InterPro" id="IPR003280">
    <property type="entry name" value="2pore_dom_K_chnl"/>
</dbReference>
<keyword evidence="5 12" id="KW-0812">Transmembrane</keyword>
<evidence type="ECO:0000256" key="13">
    <source>
        <dbReference type="SAM" id="MobiDB-lite"/>
    </source>
</evidence>
<evidence type="ECO:0000256" key="1">
    <source>
        <dbReference type="ARBA" id="ARBA00004141"/>
    </source>
</evidence>
<sequence length="654" mass="73898">MKRQNVRTLALIVCTFTYLLLGAAIFDALESEMEGHERQRLQEQELVWRNKYNITTEDFEKITQLGIQLKPYKAGTQWKFAGAFYFATTVITTIGYGHCTPKTVGGKIFCMLYALPGIPLCIVMFQSIGERMNTLVTCLLRRLKSLLKCQNKVVSQTHLILFSANVGTIVLTVGAAVFAQYERWHYLDAFYYCFITLTTIGFGDFVALQREDSLVKQPDYVAFSLIFILFGLTVVSSAMNLLVLRFLTMNTDDERRDEREAAAQAQEFRRLHGDVIHSVIGMTGHIIQAGEEVKMQPQAQNHPTGSEKLRKFLQTSSPIYHDTSGTFLQPNEETTTASSLLTRVGRCLQCMFKCLGRQGRLRRNGGRRSTELETKIAREKPMEAEEERVTFSLSFSEFTNGDTDEYSPWVSRNGDQKNRPTRRSSQENLLYGLTGGESSPPALREAESTWMRNLFSAKAGEISCNRLDKACHEEASMHVKCPTAPRYLQYFPFRHVEPACIIEGCNLERRKHCYCQSQNSSGEEIVQETVCPDSTTFYSCQTEKAVQHQHMNPVLAASVLPTLLSHNPAGFVTSVHQTAAARSGFQNRTTALHYGYSATIPVGSLTQLIIFRTRSLPNIPSLSDFPYAVHSDVRKEFGLEHQYDKFCNLSTYSL</sequence>
<keyword evidence="10 14" id="KW-0472">Membrane</keyword>
<dbReference type="InterPro" id="IPR003092">
    <property type="entry name" value="2pore_dom_K_chnl_TASK"/>
</dbReference>